<sequence length="832" mass="88676">MTLGDLGAPKETRAEVAKRLGLSTSLAFFPVRHQSPTCAAKLEAFLPRFAPDVILVELPAPFEEQLEALLDPESRAPFALCAMTEGKSPRFVARRDEIRAAEAPRSRAYYPFCDYSPELVALRYAKASGAEVRFIDRLSPLPEEETDAGEDDLPSAERALGERLGQDAGAWFGRSRFTAALCVRAGARDFDELWEALFEQGGWDETPEGWALAVGAYALATRRTFGQEELEADGTLFRERFMAAKIAEAAAQRGKRVLVVAGALHVVALGSARETLAELRPAPREDVDAEVRLVPYTFPRLDALLGYAPGMSGPAFYQHVWEARAEADPFAQAAERVLLETIRRARAEGDALGPADAIAALAFARELASLRGRPKIGRAEVIEAATSCFVKGELRVSGRRVIAALGEALRGSRMGKLGPKAGPSPLTRDFRETAEALGLLPSAGPPRGIELSLATSRKARRCSWFLHRTAWLGLGFATQVGAGDAEGFGAKGAEGDPKPQAFTTLEATTERWTVAYAPEVDARLLELAAEGASVEEAAARQLARAAREGEGRAGAIAACVGRGVRMGLEAICQRLAPALKAAIHADEDPRSLLEAARRLRRVRAQRARLGLPKAAWLDALGRAAYEAGARGLGRLAQTSGARASEVPALLMDLGGATLADDGMGPARELVLAKARAAREIARATSPLVLGALDGLLVSLGAGHGAELGAHFEAARGRPEAKGAYLEGLLALSPRALLDEPSLLEALIAHVSSGSFEGFLASLPSLRRALTRLGPRELEEISSRAAKLLGLGAAEARIVSPLPPEEVARLSAWELRWLEAEAAWAGSVPEPNR</sequence>
<reference evidence="1 2" key="1">
    <citation type="submission" date="2019-04" db="EMBL/GenBank/DDBJ databases">
        <authorList>
            <person name="Li Y."/>
            <person name="Wang J."/>
        </authorList>
    </citation>
    <scope>NUCLEOTIDE SEQUENCE [LARGE SCALE GENOMIC DNA]</scope>
    <source>
        <strain evidence="1 2">DSM 14668</strain>
    </source>
</reference>
<gene>
    <name evidence="1" type="ORF">E8A74_28875</name>
</gene>
<protein>
    <recommendedName>
        <fullName evidence="3">ChaN family lipoprotein</fullName>
    </recommendedName>
</protein>
<evidence type="ECO:0008006" key="3">
    <source>
        <dbReference type="Google" id="ProtNLM"/>
    </source>
</evidence>
<accession>A0A4U1J4S4</accession>
<dbReference type="InterPro" id="IPR043737">
    <property type="entry name" value="DUF5682"/>
</dbReference>
<dbReference type="AlphaFoldDB" id="A0A4U1J4S4"/>
<name>A0A4U1J4S4_9BACT</name>
<proteinExistence type="predicted"/>
<evidence type="ECO:0000313" key="2">
    <source>
        <dbReference type="Proteomes" id="UP000309215"/>
    </source>
</evidence>
<dbReference type="Proteomes" id="UP000309215">
    <property type="component" value="Unassembled WGS sequence"/>
</dbReference>
<evidence type="ECO:0000313" key="1">
    <source>
        <dbReference type="EMBL" id="TKD02194.1"/>
    </source>
</evidence>
<comment type="caution">
    <text evidence="1">The sequence shown here is derived from an EMBL/GenBank/DDBJ whole genome shotgun (WGS) entry which is preliminary data.</text>
</comment>
<organism evidence="1 2">
    <name type="scientific">Polyangium fumosum</name>
    <dbReference type="NCBI Taxonomy" id="889272"/>
    <lineage>
        <taxon>Bacteria</taxon>
        <taxon>Pseudomonadati</taxon>
        <taxon>Myxococcota</taxon>
        <taxon>Polyangia</taxon>
        <taxon>Polyangiales</taxon>
        <taxon>Polyangiaceae</taxon>
        <taxon>Polyangium</taxon>
    </lineage>
</organism>
<dbReference type="EMBL" id="SSMQ01000035">
    <property type="protein sequence ID" value="TKD02194.1"/>
    <property type="molecule type" value="Genomic_DNA"/>
</dbReference>
<dbReference type="RefSeq" id="WP_136932317.1">
    <property type="nucleotide sequence ID" value="NZ_SSMQ01000035.1"/>
</dbReference>
<dbReference type="OrthoDB" id="9768066at2"/>
<dbReference type="Pfam" id="PF18934">
    <property type="entry name" value="DUF5682"/>
    <property type="match status" value="1"/>
</dbReference>
<keyword evidence="2" id="KW-1185">Reference proteome</keyword>